<evidence type="ECO:0000313" key="2">
    <source>
        <dbReference type="EMBL" id="CAH2108737.1"/>
    </source>
</evidence>
<reference evidence="2" key="1">
    <citation type="submission" date="2022-03" db="EMBL/GenBank/DDBJ databases">
        <authorList>
            <person name="Tunstrom K."/>
        </authorList>
    </citation>
    <scope>NUCLEOTIDE SEQUENCE</scope>
</reference>
<proteinExistence type="predicted"/>
<feature type="region of interest" description="Disordered" evidence="1">
    <location>
        <begin position="1"/>
        <end position="53"/>
    </location>
</feature>
<gene>
    <name evidence="2" type="ORF">EEDITHA_LOCUS22645</name>
</gene>
<comment type="caution">
    <text evidence="2">The sequence shown here is derived from an EMBL/GenBank/DDBJ whole genome shotgun (WGS) entry which is preliminary data.</text>
</comment>
<organism evidence="2 3">
    <name type="scientific">Euphydryas editha</name>
    <name type="common">Edith's checkerspot</name>
    <dbReference type="NCBI Taxonomy" id="104508"/>
    <lineage>
        <taxon>Eukaryota</taxon>
        <taxon>Metazoa</taxon>
        <taxon>Ecdysozoa</taxon>
        <taxon>Arthropoda</taxon>
        <taxon>Hexapoda</taxon>
        <taxon>Insecta</taxon>
        <taxon>Pterygota</taxon>
        <taxon>Neoptera</taxon>
        <taxon>Endopterygota</taxon>
        <taxon>Lepidoptera</taxon>
        <taxon>Glossata</taxon>
        <taxon>Ditrysia</taxon>
        <taxon>Papilionoidea</taxon>
        <taxon>Nymphalidae</taxon>
        <taxon>Nymphalinae</taxon>
        <taxon>Euphydryas</taxon>
    </lineage>
</organism>
<feature type="region of interest" description="Disordered" evidence="1">
    <location>
        <begin position="92"/>
        <end position="121"/>
    </location>
</feature>
<dbReference type="EMBL" id="CAKOGL010000031">
    <property type="protein sequence ID" value="CAH2108737.1"/>
    <property type="molecule type" value="Genomic_DNA"/>
</dbReference>
<protein>
    <submittedName>
        <fullName evidence="2">Uncharacterized protein</fullName>
    </submittedName>
</protein>
<dbReference type="AlphaFoldDB" id="A0AAU9VAB7"/>
<keyword evidence="3" id="KW-1185">Reference proteome</keyword>
<feature type="region of interest" description="Disordered" evidence="1">
    <location>
        <begin position="137"/>
        <end position="165"/>
    </location>
</feature>
<sequence>MYFNPAGERAAAARAAARREERRAHWPVKARPRARSKKTSEKSMQRAAVPHGRAQWADAWRALGETARHTIGGRGRAMPALALRDQPLDCSMRLREPPAWPPPRAQRHGQCPPAPAAAGARTPVPAACDSLIPFFTSATLGPRAPSPGSDSDSIIVIPSTPRDKS</sequence>
<dbReference type="Proteomes" id="UP001153954">
    <property type="component" value="Unassembled WGS sequence"/>
</dbReference>
<evidence type="ECO:0000256" key="1">
    <source>
        <dbReference type="SAM" id="MobiDB-lite"/>
    </source>
</evidence>
<feature type="compositionally biased region" description="Basic residues" evidence="1">
    <location>
        <begin position="25"/>
        <end position="37"/>
    </location>
</feature>
<name>A0AAU9VAB7_EUPED</name>
<accession>A0AAU9VAB7</accession>
<evidence type="ECO:0000313" key="3">
    <source>
        <dbReference type="Proteomes" id="UP001153954"/>
    </source>
</evidence>